<protein>
    <recommendedName>
        <fullName evidence="4">Inner membrane assembly complex subunit 17</fullName>
    </recommendedName>
</protein>
<evidence type="ECO:0000256" key="1">
    <source>
        <dbReference type="SAM" id="MobiDB-lite"/>
    </source>
</evidence>
<reference evidence="2" key="1">
    <citation type="submission" date="2023-06" db="EMBL/GenBank/DDBJ databases">
        <title>Genome-scale phylogeny and comparative genomics of the fungal order Sordariales.</title>
        <authorList>
            <consortium name="Lawrence Berkeley National Laboratory"/>
            <person name="Hensen N."/>
            <person name="Bonometti L."/>
            <person name="Westerberg I."/>
            <person name="Brannstrom I.O."/>
            <person name="Guillou S."/>
            <person name="Cros-Aarteil S."/>
            <person name="Calhoun S."/>
            <person name="Haridas S."/>
            <person name="Kuo A."/>
            <person name="Mondo S."/>
            <person name="Pangilinan J."/>
            <person name="Riley R."/>
            <person name="Labutti K."/>
            <person name="Andreopoulos B."/>
            <person name="Lipzen A."/>
            <person name="Chen C."/>
            <person name="Yanf M."/>
            <person name="Daum C."/>
            <person name="Ng V."/>
            <person name="Clum A."/>
            <person name="Steindorff A."/>
            <person name="Ohm R."/>
            <person name="Martin F."/>
            <person name="Silar P."/>
            <person name="Natvig D."/>
            <person name="Lalanne C."/>
            <person name="Gautier V."/>
            <person name="Ament-Velasquez S.L."/>
            <person name="Kruys A."/>
            <person name="Hutchinson M.I."/>
            <person name="Powell A.J."/>
            <person name="Barry K."/>
            <person name="Miller A.N."/>
            <person name="Grigoriev I.V."/>
            <person name="Debuchy R."/>
            <person name="Gladieux P."/>
            <person name="Thoren M.H."/>
            <person name="Johannesson H."/>
        </authorList>
    </citation>
    <scope>NUCLEOTIDE SEQUENCE</scope>
    <source>
        <strain evidence="2">PSN4</strain>
    </source>
</reference>
<evidence type="ECO:0008006" key="4">
    <source>
        <dbReference type="Google" id="ProtNLM"/>
    </source>
</evidence>
<dbReference type="Proteomes" id="UP001239445">
    <property type="component" value="Unassembled WGS sequence"/>
</dbReference>
<comment type="caution">
    <text evidence="2">The sequence shown here is derived from an EMBL/GenBank/DDBJ whole genome shotgun (WGS) entry which is preliminary data.</text>
</comment>
<accession>A0AAJ0BPL5</accession>
<sequence>MTSRITPLSRSILVARPSLSSSSVSVPHRSRQLLQQSRRYASQKPQSATGDFYKTFTRPVAKCALLAILTYQFVYWGWLKLEQDEIKADRQSDIAQLEAQVEALQRAAAAKEKEQTPVEPKPVKKGWWPF</sequence>
<organism evidence="2 3">
    <name type="scientific">Echria macrotheca</name>
    <dbReference type="NCBI Taxonomy" id="438768"/>
    <lineage>
        <taxon>Eukaryota</taxon>
        <taxon>Fungi</taxon>
        <taxon>Dikarya</taxon>
        <taxon>Ascomycota</taxon>
        <taxon>Pezizomycotina</taxon>
        <taxon>Sordariomycetes</taxon>
        <taxon>Sordariomycetidae</taxon>
        <taxon>Sordariales</taxon>
        <taxon>Schizotheciaceae</taxon>
        <taxon>Echria</taxon>
    </lineage>
</organism>
<feature type="region of interest" description="Disordered" evidence="1">
    <location>
        <begin position="108"/>
        <end position="130"/>
    </location>
</feature>
<name>A0AAJ0BPL5_9PEZI</name>
<evidence type="ECO:0000313" key="2">
    <source>
        <dbReference type="EMBL" id="KAK1760804.1"/>
    </source>
</evidence>
<proteinExistence type="predicted"/>
<gene>
    <name evidence="2" type="ORF">QBC47DRAFT_456511</name>
</gene>
<evidence type="ECO:0000313" key="3">
    <source>
        <dbReference type="Proteomes" id="UP001239445"/>
    </source>
</evidence>
<dbReference type="EMBL" id="MU839827">
    <property type="protein sequence ID" value="KAK1760804.1"/>
    <property type="molecule type" value="Genomic_DNA"/>
</dbReference>
<keyword evidence="3" id="KW-1185">Reference proteome</keyword>
<dbReference type="AlphaFoldDB" id="A0AAJ0BPL5"/>